<reference evidence="1" key="1">
    <citation type="submission" date="2021-02" db="EMBL/GenBank/DDBJ databases">
        <authorList>
            <person name="Nowell W R."/>
        </authorList>
    </citation>
    <scope>NUCLEOTIDE SEQUENCE</scope>
</reference>
<dbReference type="AlphaFoldDB" id="A0A821UXT4"/>
<comment type="caution">
    <text evidence="1">The sequence shown here is derived from an EMBL/GenBank/DDBJ whole genome shotgun (WGS) entry which is preliminary data.</text>
</comment>
<evidence type="ECO:0000313" key="2">
    <source>
        <dbReference type="Proteomes" id="UP000663838"/>
    </source>
</evidence>
<sequence length="264" mass="30283">FQNFEGKSDNSLVSVRQIDTVNIANEIILSANLTSLAVDPCLIENYIRRNCKIPNLLRKGDKIKVFERAELVVNKIIDKDHLKFDLNKNLLPKPIQKYKCSIQYLTSDDWKNGTLEASTIDCCLDDVTIGLENIDLDNTNHSATSTKQYVASTPVSLSCKKSIVTKRRRSKNKLKNTNSLAYDSKNISTLLDNSELKAINSSYFVLDDNTTINIICEKLPTFNAKANTKYYYYKDKQFLIIKNFIMRKLESYSKPSKSIYRLFF</sequence>
<evidence type="ECO:0000313" key="1">
    <source>
        <dbReference type="EMBL" id="CAF4898213.1"/>
    </source>
</evidence>
<feature type="non-terminal residue" evidence="1">
    <location>
        <position position="1"/>
    </location>
</feature>
<dbReference type="EMBL" id="CAJOBS010005349">
    <property type="protein sequence ID" value="CAF4898213.1"/>
    <property type="molecule type" value="Genomic_DNA"/>
</dbReference>
<name>A0A821UXT4_9BILA</name>
<accession>A0A821UXT4</accession>
<organism evidence="1 2">
    <name type="scientific">Rotaria socialis</name>
    <dbReference type="NCBI Taxonomy" id="392032"/>
    <lineage>
        <taxon>Eukaryota</taxon>
        <taxon>Metazoa</taxon>
        <taxon>Spiralia</taxon>
        <taxon>Gnathifera</taxon>
        <taxon>Rotifera</taxon>
        <taxon>Eurotatoria</taxon>
        <taxon>Bdelloidea</taxon>
        <taxon>Philodinida</taxon>
        <taxon>Philodinidae</taxon>
        <taxon>Rotaria</taxon>
    </lineage>
</organism>
<gene>
    <name evidence="1" type="ORF">TOA249_LOCUS30486</name>
</gene>
<dbReference type="Proteomes" id="UP000663838">
    <property type="component" value="Unassembled WGS sequence"/>
</dbReference>
<protein>
    <submittedName>
        <fullName evidence="1">Uncharacterized protein</fullName>
    </submittedName>
</protein>
<proteinExistence type="predicted"/>